<dbReference type="PANTHER" id="PTHR22730:SF6">
    <property type="entry name" value="PROMININ-2"/>
    <property type="match status" value="1"/>
</dbReference>
<reference evidence="8" key="1">
    <citation type="submission" date="2025-08" db="UniProtKB">
        <authorList>
            <consortium name="RefSeq"/>
        </authorList>
    </citation>
    <scope>IDENTIFICATION</scope>
</reference>
<comment type="similarity">
    <text evidence="2">Belongs to the prominin family.</text>
</comment>
<dbReference type="PANTHER" id="PTHR22730">
    <property type="entry name" value="PROMININ PROM PROTEIN"/>
    <property type="match status" value="1"/>
</dbReference>
<evidence type="ECO:0000313" key="7">
    <source>
        <dbReference type="Proteomes" id="UP000504612"/>
    </source>
</evidence>
<gene>
    <name evidence="8" type="primary">LOC113432260</name>
</gene>
<dbReference type="GeneID" id="113432260"/>
<keyword evidence="7" id="KW-1185">Reference proteome</keyword>
<evidence type="ECO:0000256" key="6">
    <source>
        <dbReference type="ARBA" id="ARBA00023180"/>
    </source>
</evidence>
<dbReference type="KEGG" id="nss:113432260"/>
<accession>A0A6J1W4I0</accession>
<evidence type="ECO:0000256" key="2">
    <source>
        <dbReference type="ARBA" id="ARBA00006058"/>
    </source>
</evidence>
<evidence type="ECO:0000256" key="3">
    <source>
        <dbReference type="ARBA" id="ARBA00022692"/>
    </source>
</evidence>
<keyword evidence="4" id="KW-1133">Transmembrane helix</keyword>
<dbReference type="GO" id="GO:0009986">
    <property type="term" value="C:cell surface"/>
    <property type="evidence" value="ECO:0007669"/>
    <property type="project" value="TreeGrafter"/>
</dbReference>
<protein>
    <submittedName>
        <fullName evidence="8">Prominin-2-like</fullName>
    </submittedName>
</protein>
<evidence type="ECO:0000256" key="1">
    <source>
        <dbReference type="ARBA" id="ARBA00004475"/>
    </source>
</evidence>
<organism evidence="7 8">
    <name type="scientific">Notechis scutatus</name>
    <name type="common">mainland tiger snake</name>
    <dbReference type="NCBI Taxonomy" id="8663"/>
    <lineage>
        <taxon>Eukaryota</taxon>
        <taxon>Metazoa</taxon>
        <taxon>Chordata</taxon>
        <taxon>Craniata</taxon>
        <taxon>Vertebrata</taxon>
        <taxon>Euteleostomi</taxon>
        <taxon>Lepidosauria</taxon>
        <taxon>Squamata</taxon>
        <taxon>Bifurcata</taxon>
        <taxon>Unidentata</taxon>
        <taxon>Episquamata</taxon>
        <taxon>Toxicofera</taxon>
        <taxon>Serpentes</taxon>
        <taxon>Colubroidea</taxon>
        <taxon>Elapidae</taxon>
        <taxon>Hydrophiinae</taxon>
        <taxon>Notechis</taxon>
    </lineage>
</organism>
<evidence type="ECO:0000256" key="5">
    <source>
        <dbReference type="ARBA" id="ARBA00023136"/>
    </source>
</evidence>
<keyword evidence="6" id="KW-0325">Glycoprotein</keyword>
<comment type="subcellular location">
    <subcellularLocation>
        <location evidence="1">Cell projection</location>
        <location evidence="1">Microvillus membrane</location>
        <topology evidence="1">Multi-pass membrane protein</topology>
    </subcellularLocation>
</comment>
<dbReference type="GO" id="GO:0031528">
    <property type="term" value="C:microvillus membrane"/>
    <property type="evidence" value="ECO:0007669"/>
    <property type="project" value="UniProtKB-SubCell"/>
</dbReference>
<dbReference type="Pfam" id="PF05478">
    <property type="entry name" value="Prominin"/>
    <property type="match status" value="1"/>
</dbReference>
<feature type="non-terminal residue" evidence="8">
    <location>
        <position position="1"/>
    </location>
</feature>
<keyword evidence="5" id="KW-0472">Membrane</keyword>
<evidence type="ECO:0000256" key="4">
    <source>
        <dbReference type="ARBA" id="ARBA00022989"/>
    </source>
</evidence>
<name>A0A6J1W4I0_9SAUR</name>
<keyword evidence="3" id="KW-0812">Transmembrane</keyword>
<dbReference type="GO" id="GO:0016324">
    <property type="term" value="C:apical plasma membrane"/>
    <property type="evidence" value="ECO:0007669"/>
    <property type="project" value="TreeGrafter"/>
</dbReference>
<dbReference type="Proteomes" id="UP000504612">
    <property type="component" value="Unplaced"/>
</dbReference>
<dbReference type="GO" id="GO:0005929">
    <property type="term" value="C:cilium"/>
    <property type="evidence" value="ECO:0007669"/>
    <property type="project" value="TreeGrafter"/>
</dbReference>
<evidence type="ECO:0000313" key="8">
    <source>
        <dbReference type="RefSeq" id="XP_026550227.1"/>
    </source>
</evidence>
<dbReference type="AlphaFoldDB" id="A0A6J1W4I0"/>
<dbReference type="GO" id="GO:0071914">
    <property type="term" value="C:prominosome"/>
    <property type="evidence" value="ECO:0007669"/>
    <property type="project" value="TreeGrafter"/>
</dbReference>
<dbReference type="GO" id="GO:0015485">
    <property type="term" value="F:cholesterol binding"/>
    <property type="evidence" value="ECO:0007669"/>
    <property type="project" value="TreeGrafter"/>
</dbReference>
<sequence length="137" mass="15622">QPPFPPPTPLPLQYTAEFQERLHALNFHFEDLVLLNAEGRRDLEAFRKSQVDLVNYADFTAELRNPVVKTNVEGLAVDLERLSNVQSDRTLAGRLVEEAHKLRRVQNQIVLPMEALVAQLKESVQFLTTMSPSFQVL</sequence>
<dbReference type="RefSeq" id="XP_026550227.1">
    <property type="nucleotide sequence ID" value="XM_026694442.1"/>
</dbReference>
<proteinExistence type="inferred from homology"/>
<dbReference type="InterPro" id="IPR008795">
    <property type="entry name" value="Prominin"/>
</dbReference>